<dbReference type="SUPFAM" id="SSF52009">
    <property type="entry name" value="Phosphohistidine domain"/>
    <property type="match status" value="1"/>
</dbReference>
<dbReference type="PANTHER" id="PTHR43615:SF1">
    <property type="entry name" value="PPDK_N DOMAIN-CONTAINING PROTEIN"/>
    <property type="match status" value="1"/>
</dbReference>
<protein>
    <submittedName>
        <fullName evidence="1">Uncharacterized protein</fullName>
    </submittedName>
</protein>
<evidence type="ECO:0000313" key="2">
    <source>
        <dbReference type="Proteomes" id="UP001207626"/>
    </source>
</evidence>
<evidence type="ECO:0000313" key="1">
    <source>
        <dbReference type="EMBL" id="MCY9521273.1"/>
    </source>
</evidence>
<dbReference type="EMBL" id="JAMDLW010000022">
    <property type="protein sequence ID" value="MCY9521273.1"/>
    <property type="molecule type" value="Genomic_DNA"/>
</dbReference>
<dbReference type="RefSeq" id="WP_268601239.1">
    <property type="nucleotide sequence ID" value="NZ_JAMDLV010000021.1"/>
</dbReference>
<accession>A0ABT4DV93</accession>
<dbReference type="InterPro" id="IPR036637">
    <property type="entry name" value="Phosphohistidine_dom_sf"/>
</dbReference>
<comment type="caution">
    <text evidence="1">The sequence shown here is derived from an EMBL/GenBank/DDBJ whole genome shotgun (WGS) entry which is preliminary data.</text>
</comment>
<dbReference type="Proteomes" id="UP001207626">
    <property type="component" value="Unassembled WGS sequence"/>
</dbReference>
<gene>
    <name evidence="1" type="ORF">M5X09_16625</name>
</gene>
<sequence length="218" mass="24897">MDEHGCRCASGMEPQPSYPAWKDEPDNVLSMVHAFVQHTEGLVEDEKERANEYNRIRAEIVQILKKPQWIESFEWALDMTRGFWIAREATLYMYEEIVALLRDCAERLAARLVTEGKIRHARDLYYLSVNELEDLIDGKQAEALSQGEAEGVVKVIGGPQEFHKLKPGDILVCTNTNPAWTPLFSVAAAVVWRIMIGQKSAEEMSKLIQNRVMTYLNE</sequence>
<dbReference type="PANTHER" id="PTHR43615">
    <property type="entry name" value="PHOSPHOENOLPYRUVATE SYNTHASE-RELATED"/>
    <property type="match status" value="1"/>
</dbReference>
<organism evidence="1 2">
    <name type="scientific">Paenibacillus apiarius</name>
    <dbReference type="NCBI Taxonomy" id="46240"/>
    <lineage>
        <taxon>Bacteria</taxon>
        <taxon>Bacillati</taxon>
        <taxon>Bacillota</taxon>
        <taxon>Bacilli</taxon>
        <taxon>Bacillales</taxon>
        <taxon>Paenibacillaceae</taxon>
        <taxon>Paenibacillus</taxon>
    </lineage>
</organism>
<proteinExistence type="predicted"/>
<keyword evidence="2" id="KW-1185">Reference proteome</keyword>
<reference evidence="1 2" key="1">
    <citation type="submission" date="2022-05" db="EMBL/GenBank/DDBJ databases">
        <title>Genome Sequencing of Bee-Associated Microbes.</title>
        <authorList>
            <person name="Dunlap C."/>
        </authorList>
    </citation>
    <scope>NUCLEOTIDE SEQUENCE [LARGE SCALE GENOMIC DNA]</scope>
    <source>
        <strain evidence="1 2">NRRL NRS-1438</strain>
    </source>
</reference>
<dbReference type="Gene3D" id="3.50.30.10">
    <property type="entry name" value="Phosphohistidine domain"/>
    <property type="match status" value="1"/>
</dbReference>
<name>A0ABT4DV93_9BACL</name>
<dbReference type="InterPro" id="IPR051549">
    <property type="entry name" value="PEP_Utilizing_Enz"/>
</dbReference>